<name>A0A179F4R0_PURLI</name>
<organism evidence="3 4">
    <name type="scientific">Purpureocillium lilacinum</name>
    <name type="common">Paecilomyces lilacinus</name>
    <dbReference type="NCBI Taxonomy" id="33203"/>
    <lineage>
        <taxon>Eukaryota</taxon>
        <taxon>Fungi</taxon>
        <taxon>Dikarya</taxon>
        <taxon>Ascomycota</taxon>
        <taxon>Pezizomycotina</taxon>
        <taxon>Sordariomycetes</taxon>
        <taxon>Hypocreomycetidae</taxon>
        <taxon>Hypocreales</taxon>
        <taxon>Ophiocordycipitaceae</taxon>
        <taxon>Purpureocillium</taxon>
    </lineage>
</organism>
<evidence type="ECO:0000313" key="4">
    <source>
        <dbReference type="Proteomes" id="UP000078240"/>
    </source>
</evidence>
<feature type="region of interest" description="Disordered" evidence="1">
    <location>
        <begin position="1"/>
        <end position="44"/>
    </location>
</feature>
<proteinExistence type="predicted"/>
<sequence length="67" mass="6910">MWKIGSTPPGDVIGRLPRQSSAGPGPAASLFSPASTLHQSSPRHSIASPIVLSLSSSSLAWADRTMP</sequence>
<evidence type="ECO:0000256" key="1">
    <source>
        <dbReference type="SAM" id="MobiDB-lite"/>
    </source>
</evidence>
<feature type="compositionally biased region" description="Polar residues" evidence="1">
    <location>
        <begin position="32"/>
        <end position="43"/>
    </location>
</feature>
<evidence type="ECO:0000313" key="2">
    <source>
        <dbReference type="EMBL" id="OAQ58784.1"/>
    </source>
</evidence>
<protein>
    <submittedName>
        <fullName evidence="3">Uncharacterized protein</fullName>
    </submittedName>
</protein>
<reference evidence="3 4" key="1">
    <citation type="submission" date="2016-01" db="EMBL/GenBank/DDBJ databases">
        <title>Biosynthesis of antibiotic leucinostatins and their inhibition on Phytophthora in bio-control Purpureocillium lilacinum.</title>
        <authorList>
            <person name="Wang G."/>
            <person name="Liu Z."/>
            <person name="Lin R."/>
            <person name="Li E."/>
            <person name="Mao Z."/>
            <person name="Ling J."/>
            <person name="Yin W."/>
            <person name="Xie B."/>
        </authorList>
    </citation>
    <scope>NUCLEOTIDE SEQUENCE [LARGE SCALE GENOMIC DNA]</scope>
    <source>
        <strain evidence="3">PLBJ-1</strain>
    </source>
</reference>
<dbReference type="AlphaFoldDB" id="A0A179F4R0"/>
<accession>A0A179F4R0</accession>
<dbReference type="EMBL" id="LSBH01000046">
    <property type="protein sequence ID" value="OAQ58784.1"/>
    <property type="molecule type" value="Genomic_DNA"/>
</dbReference>
<evidence type="ECO:0000313" key="3">
    <source>
        <dbReference type="EMBL" id="OAQ60406.1"/>
    </source>
</evidence>
<dbReference type="Proteomes" id="UP000078240">
    <property type="component" value="Unassembled WGS sequence"/>
</dbReference>
<gene>
    <name evidence="3" type="ORF">VFPBJ_11552</name>
    <name evidence="2" type="ORF">VFPBJ_11653</name>
</gene>
<dbReference type="EMBL" id="LSBH01000032">
    <property type="protein sequence ID" value="OAQ60406.1"/>
    <property type="molecule type" value="Genomic_DNA"/>
</dbReference>
<comment type="caution">
    <text evidence="3">The sequence shown here is derived from an EMBL/GenBank/DDBJ whole genome shotgun (WGS) entry which is preliminary data.</text>
</comment>